<comment type="caution">
    <text evidence="3">The sequence shown here is derived from an EMBL/GenBank/DDBJ whole genome shotgun (WGS) entry which is preliminary data.</text>
</comment>
<feature type="region of interest" description="Disordered" evidence="1">
    <location>
        <begin position="228"/>
        <end position="254"/>
    </location>
</feature>
<sequence>MDAVDADEYGAMNSFVQRQRPPYICCGLQVCDGAQAKLSAWPFHDHADAFIGTACAGVRRSPLRWRGGVKRTRCMRDFDAHAAGLIACFTVMPERQEVGGRLRAGQEVGKQAEQLRGVSKLLGSPARAALRRTTADQPARCGSRYASLKVDGSKTAEVMAGEVNAMDYKEGRVEFRHYAKRQWIEILLRQKQVHCANGNGFSEEEAEGGGFSPEVCLGDRASACQPGRAVDGTSAGKTLGSRSQSHVGSGSIGTQVKNSATSQLQTYGMESLVGTLKDSSIHKIWWVTSRYASTVLYTQCLGPEIWMCSRLQQAFRLDLCRLPSSSKENLTLNMQIFDLHSDNEIPSMDLAYLWTGWRTMTGSSGADEAVELFIDERYGTVRR</sequence>
<dbReference type="Proteomes" id="UP000636800">
    <property type="component" value="Unassembled WGS sequence"/>
</dbReference>
<reference evidence="4 5" key="1">
    <citation type="journal article" date="2020" name="Nat. Food">
        <title>A phased Vanilla planifolia genome enables genetic improvement of flavour and production.</title>
        <authorList>
            <person name="Hasing T."/>
            <person name="Tang H."/>
            <person name="Brym M."/>
            <person name="Khazi F."/>
            <person name="Huang T."/>
            <person name="Chambers A.H."/>
        </authorList>
    </citation>
    <scope>NUCLEOTIDE SEQUENCE [LARGE SCALE GENOMIC DNA]</scope>
    <source>
        <tissue evidence="3">Leaf</tissue>
    </source>
</reference>
<evidence type="ECO:0000313" key="3">
    <source>
        <dbReference type="EMBL" id="KAG0446934.1"/>
    </source>
</evidence>
<evidence type="ECO:0000313" key="2">
    <source>
        <dbReference type="EMBL" id="KAG0446846.1"/>
    </source>
</evidence>
<name>A0A835U2D0_VANPL</name>
<feature type="compositionally biased region" description="Polar residues" evidence="1">
    <location>
        <begin position="240"/>
        <end position="254"/>
    </location>
</feature>
<protein>
    <submittedName>
        <fullName evidence="3">Uncharacterized protein</fullName>
    </submittedName>
</protein>
<evidence type="ECO:0000313" key="4">
    <source>
        <dbReference type="Proteomes" id="UP000636800"/>
    </source>
</evidence>
<dbReference type="EMBL" id="JADCNM010000533">
    <property type="protein sequence ID" value="KAG0446846.1"/>
    <property type="molecule type" value="Genomic_DNA"/>
</dbReference>
<evidence type="ECO:0000313" key="5">
    <source>
        <dbReference type="Proteomes" id="UP000639772"/>
    </source>
</evidence>
<organism evidence="3 4">
    <name type="scientific">Vanilla planifolia</name>
    <name type="common">Vanilla</name>
    <dbReference type="NCBI Taxonomy" id="51239"/>
    <lineage>
        <taxon>Eukaryota</taxon>
        <taxon>Viridiplantae</taxon>
        <taxon>Streptophyta</taxon>
        <taxon>Embryophyta</taxon>
        <taxon>Tracheophyta</taxon>
        <taxon>Spermatophyta</taxon>
        <taxon>Magnoliopsida</taxon>
        <taxon>Liliopsida</taxon>
        <taxon>Asparagales</taxon>
        <taxon>Orchidaceae</taxon>
        <taxon>Vanilloideae</taxon>
        <taxon>Vanilleae</taxon>
        <taxon>Vanilla</taxon>
    </lineage>
</organism>
<dbReference type="Proteomes" id="UP000639772">
    <property type="component" value="Unassembled WGS sequence"/>
</dbReference>
<accession>A0A835U2D0</accession>
<dbReference type="AlphaFoldDB" id="A0A835U2D0"/>
<proteinExistence type="predicted"/>
<dbReference type="EMBL" id="JADCNL010000532">
    <property type="protein sequence ID" value="KAG0446934.1"/>
    <property type="molecule type" value="Genomic_DNA"/>
</dbReference>
<keyword evidence="4" id="KW-1185">Reference proteome</keyword>
<gene>
    <name evidence="3" type="ORF">HPP92_028607</name>
    <name evidence="2" type="ORF">HPP92_028613</name>
</gene>
<evidence type="ECO:0000256" key="1">
    <source>
        <dbReference type="SAM" id="MobiDB-lite"/>
    </source>
</evidence>